<evidence type="ECO:0000313" key="9">
    <source>
        <dbReference type="WBParaSite" id="HPLM_0000723901-mRNA-1"/>
    </source>
</evidence>
<dbReference type="GO" id="GO:0106064">
    <property type="term" value="P:regulation of cobalamin metabolic process"/>
    <property type="evidence" value="ECO:0007669"/>
    <property type="project" value="TreeGrafter"/>
</dbReference>
<feature type="domain" description="HpcH/HpaI aldolase/citrate lyase" evidence="6">
    <location>
        <begin position="29"/>
        <end position="205"/>
    </location>
</feature>
<evidence type="ECO:0000256" key="3">
    <source>
        <dbReference type="ARBA" id="ARBA00022842"/>
    </source>
</evidence>
<evidence type="ECO:0000313" key="8">
    <source>
        <dbReference type="Proteomes" id="UP000268014"/>
    </source>
</evidence>
<dbReference type="PANTHER" id="PTHR11105:SF0">
    <property type="entry name" value="CITRAMALYL-COA LYASE, MITOCHONDRIAL"/>
    <property type="match status" value="1"/>
</dbReference>
<dbReference type="OMA" id="AWLFCPA"/>
<dbReference type="GO" id="GO:0046872">
    <property type="term" value="F:metal ion binding"/>
    <property type="evidence" value="ECO:0007669"/>
    <property type="project" value="UniProtKB-KW"/>
</dbReference>
<dbReference type="PANTHER" id="PTHR11105">
    <property type="entry name" value="CITRATE LYASE SUBUNIT BETA-RELATED"/>
    <property type="match status" value="1"/>
</dbReference>
<dbReference type="SUPFAM" id="SSF51621">
    <property type="entry name" value="Phosphoenolpyruvate/pyruvate domain"/>
    <property type="match status" value="1"/>
</dbReference>
<evidence type="ECO:0000256" key="4">
    <source>
        <dbReference type="PIRSR" id="PIRSR015582-1"/>
    </source>
</evidence>
<feature type="binding site" evidence="5">
    <location>
        <position position="194"/>
    </location>
    <ligand>
        <name>Mg(2+)</name>
        <dbReference type="ChEBI" id="CHEBI:18420"/>
    </ligand>
</feature>
<accession>A0A0N4WA53</accession>
<dbReference type="Gene3D" id="3.20.20.60">
    <property type="entry name" value="Phosphoenolpyruvate-binding domains"/>
    <property type="match status" value="1"/>
</dbReference>
<feature type="domain" description="HpcH/HpaI aldolase/citrate lyase" evidence="6">
    <location>
        <begin position="232"/>
        <end position="294"/>
    </location>
</feature>
<dbReference type="InterPro" id="IPR015813">
    <property type="entry name" value="Pyrv/PenolPyrv_kinase-like_dom"/>
</dbReference>
<dbReference type="InterPro" id="IPR005000">
    <property type="entry name" value="Aldolase/citrate-lyase_domain"/>
</dbReference>
<dbReference type="AlphaFoldDB" id="A0A0N4WA53"/>
<reference evidence="7 8" key="2">
    <citation type="submission" date="2018-11" db="EMBL/GenBank/DDBJ databases">
        <authorList>
            <consortium name="Pathogen Informatics"/>
        </authorList>
    </citation>
    <scope>NUCLEOTIDE SEQUENCE [LARGE SCALE GENOMIC DNA]</scope>
    <source>
        <strain evidence="7 8">MHpl1</strain>
    </source>
</reference>
<dbReference type="OrthoDB" id="1773at2759"/>
<dbReference type="InterPro" id="IPR011206">
    <property type="entry name" value="Citrate_lyase_beta/mcl1/mcl2"/>
</dbReference>
<keyword evidence="8" id="KW-1185">Reference proteome</keyword>
<protein>
    <submittedName>
        <fullName evidence="9">HpcH_HpaI domain-containing protein</fullName>
    </submittedName>
</protein>
<feature type="binding site" evidence="4">
    <location>
        <position position="93"/>
    </location>
    <ligand>
        <name>substrate</name>
    </ligand>
</feature>
<evidence type="ECO:0000313" key="7">
    <source>
        <dbReference type="EMBL" id="VDO31314.1"/>
    </source>
</evidence>
<dbReference type="GO" id="GO:0047777">
    <property type="term" value="F:(S)-citramalyl-CoA lyase activity"/>
    <property type="evidence" value="ECO:0007669"/>
    <property type="project" value="TreeGrafter"/>
</dbReference>
<feature type="binding site" evidence="5">
    <location>
        <position position="158"/>
    </location>
    <ligand>
        <name>Mg(2+)</name>
        <dbReference type="ChEBI" id="CHEBI:18420"/>
    </ligand>
</feature>
<organism evidence="9">
    <name type="scientific">Haemonchus placei</name>
    <name type="common">Barber's pole worm</name>
    <dbReference type="NCBI Taxonomy" id="6290"/>
    <lineage>
        <taxon>Eukaryota</taxon>
        <taxon>Metazoa</taxon>
        <taxon>Ecdysozoa</taxon>
        <taxon>Nematoda</taxon>
        <taxon>Chromadorea</taxon>
        <taxon>Rhabditida</taxon>
        <taxon>Rhabditina</taxon>
        <taxon>Rhabditomorpha</taxon>
        <taxon>Strongyloidea</taxon>
        <taxon>Trichostrongylidae</taxon>
        <taxon>Haemonchus</taxon>
    </lineage>
</organism>
<dbReference type="EMBL" id="UZAF01016623">
    <property type="protein sequence ID" value="VDO31314.1"/>
    <property type="molecule type" value="Genomic_DNA"/>
</dbReference>
<dbReference type="InterPro" id="IPR040186">
    <property type="entry name" value="Citramalyl-CoA_lyase"/>
</dbReference>
<evidence type="ECO:0000256" key="5">
    <source>
        <dbReference type="PIRSR" id="PIRSR015582-2"/>
    </source>
</evidence>
<dbReference type="WBParaSite" id="HPLM_0000723901-mRNA-1">
    <property type="protein sequence ID" value="HPLM_0000723901-mRNA-1"/>
    <property type="gene ID" value="HPLM_0000723901"/>
</dbReference>
<feature type="binding site" evidence="4">
    <location>
        <position position="158"/>
    </location>
    <ligand>
        <name>substrate</name>
    </ligand>
</feature>
<dbReference type="InterPro" id="IPR040442">
    <property type="entry name" value="Pyrv_kinase-like_dom_sf"/>
</dbReference>
<comment type="cofactor">
    <cofactor evidence="1">
        <name>Mg(2+)</name>
        <dbReference type="ChEBI" id="CHEBI:18420"/>
    </cofactor>
</comment>
<name>A0A0N4WA53_HAEPC</name>
<sequence length="363" mass="40345">MRLGFALTTLRRASQFAGVKDRVKYVPRRALLYVPASNQKMLDKVASIQADCVVLELEDGVAMTSKAIARRQATQALDKLSGQKLRCFELGLRVNSVASGLLEDDVKEVCKAEHLPQAFMVPKVDSPEDVATIYDVFCSNYTAKRVTDTNTRLVIWIESARALLDMPGILSSTLNLHKKSGFFKLDAVVFGSDDYCADIGKSMKSRNFRSDCKVLSRIKSHHESFVNNMVSGATRTSEGNEVLYARQRFVACCKAFQLQAIDSVYIDIKNLDGLRKQSEEGRAWGFTGKQTIHPTQIPVVQEAFMPSAEKIEWATELVHAFSQHQSEGKGAFQFRGQMIDRPLLLQALNIIQLVESVGGGSKD</sequence>
<evidence type="ECO:0000256" key="1">
    <source>
        <dbReference type="ARBA" id="ARBA00001946"/>
    </source>
</evidence>
<gene>
    <name evidence="7" type="ORF">HPLM_LOCUS7231</name>
</gene>
<evidence type="ECO:0000256" key="2">
    <source>
        <dbReference type="ARBA" id="ARBA00022723"/>
    </source>
</evidence>
<dbReference type="STRING" id="6290.A0A0N4WA53"/>
<keyword evidence="2 5" id="KW-0479">Metal-binding</keyword>
<dbReference type="Proteomes" id="UP000268014">
    <property type="component" value="Unassembled WGS sequence"/>
</dbReference>
<reference evidence="9" key="1">
    <citation type="submission" date="2017-02" db="UniProtKB">
        <authorList>
            <consortium name="WormBaseParasite"/>
        </authorList>
    </citation>
    <scope>IDENTIFICATION</scope>
</reference>
<dbReference type="PIRSF" id="PIRSF015582">
    <property type="entry name" value="Cit_lyase_B"/>
    <property type="match status" value="1"/>
</dbReference>
<evidence type="ECO:0000259" key="6">
    <source>
        <dbReference type="Pfam" id="PF03328"/>
    </source>
</evidence>
<dbReference type="Pfam" id="PF03328">
    <property type="entry name" value="HpcH_HpaI"/>
    <property type="match status" value="2"/>
</dbReference>
<keyword evidence="3 5" id="KW-0460">Magnesium</keyword>
<proteinExistence type="predicted"/>